<dbReference type="PANTHER" id="PTHR45011:SF1">
    <property type="entry name" value="DAP3-BINDING CELL DEATH ENHANCER 1"/>
    <property type="match status" value="1"/>
</dbReference>
<feature type="signal peptide" evidence="2">
    <location>
        <begin position="1"/>
        <end position="23"/>
    </location>
</feature>
<proteinExistence type="predicted"/>
<dbReference type="Gene3D" id="1.25.40.10">
    <property type="entry name" value="Tetratricopeptide repeat domain"/>
    <property type="match status" value="1"/>
</dbReference>
<evidence type="ECO:0000313" key="4">
    <source>
        <dbReference type="Proteomes" id="UP000229498"/>
    </source>
</evidence>
<keyword evidence="2" id="KW-0732">Signal</keyword>
<feature type="compositionally biased region" description="Basic and acidic residues" evidence="1">
    <location>
        <begin position="149"/>
        <end position="161"/>
    </location>
</feature>
<accession>A0A2M9FZ40</accession>
<feature type="chain" id="PRO_5014955040" description="Sel1 repeat family protein" evidence="2">
    <location>
        <begin position="24"/>
        <end position="161"/>
    </location>
</feature>
<evidence type="ECO:0000256" key="1">
    <source>
        <dbReference type="SAM" id="MobiDB-lite"/>
    </source>
</evidence>
<evidence type="ECO:0000313" key="3">
    <source>
        <dbReference type="EMBL" id="PJK28727.1"/>
    </source>
</evidence>
<sequence length="161" mass="17015">MFIRTAITSISMLVALGVGTAQAGLKEAEQLYAAGDHKAALQEYVNTGGQGDVEATFRAAQMFERGEGTGEPRLDKAAAWYQTAARAGHLTALKSLAEMFAAGRGVDEDKVQAYALLEIAAQKGDSEAAEVRDKLSADLRPGQVAAGQRRAEKLAPKYEGS</sequence>
<comment type="caution">
    <text evidence="3">The sequence shown here is derived from an EMBL/GenBank/DDBJ whole genome shotgun (WGS) entry which is preliminary data.</text>
</comment>
<dbReference type="OrthoDB" id="7365010at2"/>
<protein>
    <recommendedName>
        <fullName evidence="5">Sel1 repeat family protein</fullName>
    </recommendedName>
</protein>
<dbReference type="EMBL" id="PHIG01000039">
    <property type="protein sequence ID" value="PJK28727.1"/>
    <property type="molecule type" value="Genomic_DNA"/>
</dbReference>
<dbReference type="InterPro" id="IPR006597">
    <property type="entry name" value="Sel1-like"/>
</dbReference>
<keyword evidence="4" id="KW-1185">Reference proteome</keyword>
<dbReference type="InterPro" id="IPR011990">
    <property type="entry name" value="TPR-like_helical_dom_sf"/>
</dbReference>
<reference evidence="3 4" key="1">
    <citation type="submission" date="2017-11" db="EMBL/GenBank/DDBJ databases">
        <title>Draft genome sequence of Rhizobiales bacterium SY3-13.</title>
        <authorList>
            <person name="Sun C."/>
        </authorList>
    </citation>
    <scope>NUCLEOTIDE SEQUENCE [LARGE SCALE GENOMIC DNA]</scope>
    <source>
        <strain evidence="3 4">SY3-13</strain>
    </source>
</reference>
<dbReference type="AlphaFoldDB" id="A0A2M9FZ40"/>
<gene>
    <name evidence="3" type="ORF">CVT23_15425</name>
</gene>
<feature type="region of interest" description="Disordered" evidence="1">
    <location>
        <begin position="134"/>
        <end position="161"/>
    </location>
</feature>
<dbReference type="InterPro" id="IPR052748">
    <property type="entry name" value="ISR_Activator"/>
</dbReference>
<evidence type="ECO:0000256" key="2">
    <source>
        <dbReference type="SAM" id="SignalP"/>
    </source>
</evidence>
<dbReference type="RefSeq" id="WP_109792313.1">
    <property type="nucleotide sequence ID" value="NZ_PHIG01000039.1"/>
</dbReference>
<name>A0A2M9FZ40_9PROT</name>
<dbReference type="SUPFAM" id="SSF81901">
    <property type="entry name" value="HCP-like"/>
    <property type="match status" value="1"/>
</dbReference>
<dbReference type="Pfam" id="PF08238">
    <property type="entry name" value="Sel1"/>
    <property type="match status" value="2"/>
</dbReference>
<dbReference type="PANTHER" id="PTHR45011">
    <property type="entry name" value="DAP3-BINDING CELL DEATH ENHANCER 1"/>
    <property type="match status" value="1"/>
</dbReference>
<evidence type="ECO:0008006" key="5">
    <source>
        <dbReference type="Google" id="ProtNLM"/>
    </source>
</evidence>
<organism evidence="3 4">
    <name type="scientific">Minwuia thermotolerans</name>
    <dbReference type="NCBI Taxonomy" id="2056226"/>
    <lineage>
        <taxon>Bacteria</taxon>
        <taxon>Pseudomonadati</taxon>
        <taxon>Pseudomonadota</taxon>
        <taxon>Alphaproteobacteria</taxon>
        <taxon>Minwuiales</taxon>
        <taxon>Minwuiaceae</taxon>
        <taxon>Minwuia</taxon>
    </lineage>
</organism>
<dbReference type="Proteomes" id="UP000229498">
    <property type="component" value="Unassembled WGS sequence"/>
</dbReference>
<dbReference type="SMART" id="SM00671">
    <property type="entry name" value="SEL1"/>
    <property type="match status" value="2"/>
</dbReference>